<dbReference type="InterPro" id="IPR003018">
    <property type="entry name" value="GAF"/>
</dbReference>
<dbReference type="SUPFAM" id="SSF81606">
    <property type="entry name" value="PP2C-like"/>
    <property type="match status" value="1"/>
</dbReference>
<dbReference type="InterPro" id="IPR029016">
    <property type="entry name" value="GAF-like_dom_sf"/>
</dbReference>
<dbReference type="Gene3D" id="3.30.565.10">
    <property type="entry name" value="Histidine kinase-like ATPase, C-terminal domain"/>
    <property type="match status" value="1"/>
</dbReference>
<evidence type="ECO:0000259" key="2">
    <source>
        <dbReference type="SMART" id="SM00065"/>
    </source>
</evidence>
<feature type="domain" description="PPM-type phosphatase" evidence="3">
    <location>
        <begin position="458"/>
        <end position="677"/>
    </location>
</feature>
<dbReference type="EMBL" id="JACHGT010000008">
    <property type="protein sequence ID" value="MBB6036352.1"/>
    <property type="molecule type" value="Genomic_DNA"/>
</dbReference>
<reference evidence="4 5" key="1">
    <citation type="submission" date="2020-08" db="EMBL/GenBank/DDBJ databases">
        <title>Genomic Encyclopedia of Type Strains, Phase IV (KMG-IV): sequencing the most valuable type-strain genomes for metagenomic binning, comparative biology and taxonomic classification.</title>
        <authorList>
            <person name="Goeker M."/>
        </authorList>
    </citation>
    <scope>NUCLEOTIDE SEQUENCE [LARGE SCALE GENOMIC DNA]</scope>
    <source>
        <strain evidence="4 5">YIM 65646</strain>
    </source>
</reference>
<proteinExistence type="predicted"/>
<keyword evidence="1" id="KW-0378">Hydrolase</keyword>
<dbReference type="Proteomes" id="UP000548476">
    <property type="component" value="Unassembled WGS sequence"/>
</dbReference>
<dbReference type="PANTHER" id="PTHR43156:SF2">
    <property type="entry name" value="STAGE II SPORULATION PROTEIN E"/>
    <property type="match status" value="1"/>
</dbReference>
<dbReference type="GO" id="GO:0016791">
    <property type="term" value="F:phosphatase activity"/>
    <property type="evidence" value="ECO:0007669"/>
    <property type="project" value="TreeGrafter"/>
</dbReference>
<dbReference type="Gene3D" id="3.30.450.40">
    <property type="match status" value="1"/>
</dbReference>
<name>A0A841FS24_9ACTN</name>
<dbReference type="InterPro" id="IPR001932">
    <property type="entry name" value="PPM-type_phosphatase-like_dom"/>
</dbReference>
<sequence length="683" mass="73248">MSVKALRRLRLPADHQSPAAARALVREVLVESGFTDLLDEAMLLTTELSTNGVVHAGTDLDVEVTADDDGVTVTVTDFRGGPLEPLATEPPDEMAEHGRGLLLVDRFASAWGTTHDATGKGVWFRLERGTRHASRAPVGLEGSVAGVAPATSVVEPIAAEDAAERIAWLVTVPDELRNRITLPQLVSELLLRLCEVTGAAGGAVWLDEGDGSGDQQIGRYGQVPDEEAEGVVMVPLTMARPLSGRLVLFPEANTRAERSWSALATLSADRMALTIEADRLRAADVRRRSWLTFLAEASELLAQSLNVDLTLALVPQIMVPRLGEWCTLWVADEWGELKPAAGTHREESQWPVVKRLLSGPDSELTDRLHETVALGLTVPLTRPLEGVAVPLSARGKVLGVLTLGRPVDRLHAPDDVTVIEDIARRAALALDNARIHAERQRIAQAFQQALLPAALPTPPGIEFAAEYVPASTGTDVGGDFYDVLEVEPGRFLVSAGDVCGKGPQAAAVTGVVRDVLRALARQGLSLPRIIELLNRTLLEQPDEGRYATLITAMVERRGAELHVEMCLSGHERALHLKKVGECEFVGVEGTAVGLLEQVKVTVTELSLAPGDSLLFYTDGVTERRNGNTMFGLRGVCRAVTPLAGHPASVVTSRLKAITMNFSPDAPKDDIAILGIHNTAGDED</sequence>
<dbReference type="CDD" id="cd16936">
    <property type="entry name" value="HATPase_RsbW-like"/>
    <property type="match status" value="1"/>
</dbReference>
<dbReference type="InterPro" id="IPR036890">
    <property type="entry name" value="HATPase_C_sf"/>
</dbReference>
<evidence type="ECO:0000313" key="5">
    <source>
        <dbReference type="Proteomes" id="UP000548476"/>
    </source>
</evidence>
<dbReference type="InterPro" id="IPR036457">
    <property type="entry name" value="PPM-type-like_dom_sf"/>
</dbReference>
<dbReference type="InterPro" id="IPR052016">
    <property type="entry name" value="Bact_Sigma-Reg"/>
</dbReference>
<dbReference type="PANTHER" id="PTHR43156">
    <property type="entry name" value="STAGE II SPORULATION PROTEIN E-RELATED"/>
    <property type="match status" value="1"/>
</dbReference>
<comment type="caution">
    <text evidence="4">The sequence shown here is derived from an EMBL/GenBank/DDBJ whole genome shotgun (WGS) entry which is preliminary data.</text>
</comment>
<dbReference type="RefSeq" id="WP_239122149.1">
    <property type="nucleotide sequence ID" value="NZ_BONT01000046.1"/>
</dbReference>
<feature type="domain" description="GAF" evidence="2">
    <location>
        <begin position="289"/>
        <end position="440"/>
    </location>
</feature>
<dbReference type="SMART" id="SM00065">
    <property type="entry name" value="GAF"/>
    <property type="match status" value="1"/>
</dbReference>
<accession>A0A841FS24</accession>
<evidence type="ECO:0000313" key="4">
    <source>
        <dbReference type="EMBL" id="MBB6036352.1"/>
    </source>
</evidence>
<dbReference type="AlphaFoldDB" id="A0A841FS24"/>
<dbReference type="SMART" id="SM00331">
    <property type="entry name" value="PP2C_SIG"/>
    <property type="match status" value="1"/>
</dbReference>
<dbReference type="Pfam" id="PF07228">
    <property type="entry name" value="SpoIIE"/>
    <property type="match status" value="1"/>
</dbReference>
<protein>
    <submittedName>
        <fullName evidence="4">Serine phosphatase RsbU (Regulator of sigma subunit)/anti-sigma regulatory factor (Ser/Thr protein kinase)</fullName>
    </submittedName>
</protein>
<organism evidence="4 5">
    <name type="scientific">Phytomonospora endophytica</name>
    <dbReference type="NCBI Taxonomy" id="714109"/>
    <lineage>
        <taxon>Bacteria</taxon>
        <taxon>Bacillati</taxon>
        <taxon>Actinomycetota</taxon>
        <taxon>Actinomycetes</taxon>
        <taxon>Micromonosporales</taxon>
        <taxon>Micromonosporaceae</taxon>
        <taxon>Phytomonospora</taxon>
    </lineage>
</organism>
<gene>
    <name evidence="4" type="ORF">HNR73_004220</name>
</gene>
<evidence type="ECO:0000259" key="3">
    <source>
        <dbReference type="SMART" id="SM00331"/>
    </source>
</evidence>
<dbReference type="Pfam" id="PF13581">
    <property type="entry name" value="HATPase_c_2"/>
    <property type="match status" value="1"/>
</dbReference>
<dbReference type="Gene3D" id="3.60.40.10">
    <property type="entry name" value="PPM-type phosphatase domain"/>
    <property type="match status" value="1"/>
</dbReference>
<dbReference type="SUPFAM" id="SSF55781">
    <property type="entry name" value="GAF domain-like"/>
    <property type="match status" value="1"/>
</dbReference>
<dbReference type="InterPro" id="IPR003594">
    <property type="entry name" value="HATPase_dom"/>
</dbReference>
<keyword evidence="5" id="KW-1185">Reference proteome</keyword>
<evidence type="ECO:0000256" key="1">
    <source>
        <dbReference type="ARBA" id="ARBA00022801"/>
    </source>
</evidence>